<evidence type="ECO:0000313" key="2">
    <source>
        <dbReference type="EMBL" id="KAK5256364.1"/>
    </source>
</evidence>
<evidence type="ECO:0000256" key="1">
    <source>
        <dbReference type="SAM" id="MobiDB-lite"/>
    </source>
</evidence>
<reference evidence="2 3" key="1">
    <citation type="submission" date="2023-08" db="EMBL/GenBank/DDBJ databases">
        <title>Black Yeasts Isolated from many extreme environments.</title>
        <authorList>
            <person name="Coleine C."/>
            <person name="Stajich J.E."/>
            <person name="Selbmann L."/>
        </authorList>
    </citation>
    <scope>NUCLEOTIDE SEQUENCE [LARGE SCALE GENOMIC DNA]</scope>
    <source>
        <strain evidence="2 3">CCFEE 536</strain>
    </source>
</reference>
<proteinExistence type="predicted"/>
<dbReference type="EMBL" id="JAVRRA010008564">
    <property type="protein sequence ID" value="KAK5256364.1"/>
    <property type="molecule type" value="Genomic_DNA"/>
</dbReference>
<feature type="compositionally biased region" description="Basic and acidic residues" evidence="1">
    <location>
        <begin position="79"/>
        <end position="91"/>
    </location>
</feature>
<gene>
    <name evidence="2" type="ORF">LTR16_003423</name>
</gene>
<feature type="region of interest" description="Disordered" evidence="1">
    <location>
        <begin position="1"/>
        <end position="123"/>
    </location>
</feature>
<keyword evidence="3" id="KW-1185">Reference proteome</keyword>
<dbReference type="Proteomes" id="UP001357485">
    <property type="component" value="Unassembled WGS sequence"/>
</dbReference>
<feature type="compositionally biased region" description="Polar residues" evidence="1">
    <location>
        <begin position="30"/>
        <end position="39"/>
    </location>
</feature>
<organism evidence="2 3">
    <name type="scientific">Cryomyces antarcticus</name>
    <dbReference type="NCBI Taxonomy" id="329879"/>
    <lineage>
        <taxon>Eukaryota</taxon>
        <taxon>Fungi</taxon>
        <taxon>Dikarya</taxon>
        <taxon>Ascomycota</taxon>
        <taxon>Pezizomycotina</taxon>
        <taxon>Dothideomycetes</taxon>
        <taxon>Dothideomycetes incertae sedis</taxon>
        <taxon>Cryomyces</taxon>
    </lineage>
</organism>
<comment type="caution">
    <text evidence="2">The sequence shown here is derived from an EMBL/GenBank/DDBJ whole genome shotgun (WGS) entry which is preliminary data.</text>
</comment>
<name>A0ABR0LXW9_9PEZI</name>
<feature type="compositionally biased region" description="Basic residues" evidence="1">
    <location>
        <begin position="1"/>
        <end position="14"/>
    </location>
</feature>
<evidence type="ECO:0000313" key="3">
    <source>
        <dbReference type="Proteomes" id="UP001357485"/>
    </source>
</evidence>
<sequence>MGQRHNRKRTRSRPRNRDDATATHRPSGLRPTTTAAHSPSPSPFAHYTPMSSLPRSPPATYWDQQYAAWQSRIQQQSAREQEREREQEQAREQGVAKQKQRSADAQRRRVFGGEEGEGDGESEALCAPMLQVVLDLFGGVDYLDP</sequence>
<protein>
    <submittedName>
        <fullName evidence="2">Uncharacterized protein</fullName>
    </submittedName>
</protein>
<accession>A0ABR0LXW9</accession>